<keyword evidence="2" id="KW-1185">Reference proteome</keyword>
<sequence>MIASAFAYYNYRFSEYKFIDFSEWIFYQKSELFQPTSDQYTVLVLSSNKDDIKALLPKITTEHPVLVVDLYQKREASSSQVQYVSAGMNTLLPFVHRFGIYEIPSVFEITIERDLLYKQNSPLRTIR</sequence>
<reference evidence="1 2" key="3">
    <citation type="submission" date="2021-02" db="EMBL/GenBank/DDBJ databases">
        <authorList>
            <person name="Merkel A.Y."/>
        </authorList>
    </citation>
    <scope>NUCLEOTIDE SEQUENCE [LARGE SCALE GENOMIC DNA]</scope>
    <source>
        <strain evidence="1 2">T05b</strain>
    </source>
</reference>
<evidence type="ECO:0000313" key="2">
    <source>
        <dbReference type="Proteomes" id="UP000703590"/>
    </source>
</evidence>
<reference evidence="1 2" key="1">
    <citation type="submission" date="2021-02" db="EMBL/GenBank/DDBJ databases">
        <title>Sulfurospirillum tamanensis sp. nov.</title>
        <authorList>
            <person name="Frolova A."/>
            <person name="Merkel A."/>
            <person name="Slobodkin A."/>
        </authorList>
    </citation>
    <scope>NUCLEOTIDE SEQUENCE [LARGE SCALE GENOMIC DNA]</scope>
    <source>
        <strain evidence="1 2">T05b</strain>
    </source>
</reference>
<evidence type="ECO:0000313" key="1">
    <source>
        <dbReference type="EMBL" id="MBN2963985.1"/>
    </source>
</evidence>
<comment type="caution">
    <text evidence="1">The sequence shown here is derived from an EMBL/GenBank/DDBJ whole genome shotgun (WGS) entry which is preliminary data.</text>
</comment>
<dbReference type="Proteomes" id="UP000703590">
    <property type="component" value="Unassembled WGS sequence"/>
</dbReference>
<dbReference type="RefSeq" id="WP_205458533.1">
    <property type="nucleotide sequence ID" value="NZ_JAFHKK010000006.1"/>
</dbReference>
<name>A0ABS2WQT1_9BACT</name>
<reference evidence="2" key="2">
    <citation type="submission" date="2021-02" db="EMBL/GenBank/DDBJ databases">
        <title>Sulfurospirillum tamanensis sp. nov.</title>
        <authorList>
            <person name="Merkel A.Y."/>
        </authorList>
    </citation>
    <scope>NUCLEOTIDE SEQUENCE [LARGE SCALE GENOMIC DNA]</scope>
    <source>
        <strain evidence="2">T05b</strain>
    </source>
</reference>
<gene>
    <name evidence="1" type="ORF">JWV37_04250</name>
</gene>
<protein>
    <submittedName>
        <fullName evidence="1">Uncharacterized protein</fullName>
    </submittedName>
</protein>
<proteinExistence type="predicted"/>
<organism evidence="1 2">
    <name type="scientific">Sulfurospirillum tamanense</name>
    <dbReference type="NCBI Taxonomy" id="2813362"/>
    <lineage>
        <taxon>Bacteria</taxon>
        <taxon>Pseudomonadati</taxon>
        <taxon>Campylobacterota</taxon>
        <taxon>Epsilonproteobacteria</taxon>
        <taxon>Campylobacterales</taxon>
        <taxon>Sulfurospirillaceae</taxon>
        <taxon>Sulfurospirillum</taxon>
    </lineage>
</organism>
<dbReference type="EMBL" id="JAFHKK010000006">
    <property type="protein sequence ID" value="MBN2963985.1"/>
    <property type="molecule type" value="Genomic_DNA"/>
</dbReference>
<accession>A0ABS2WQT1</accession>